<keyword evidence="1" id="KW-0472">Membrane</keyword>
<evidence type="ECO:0000256" key="1">
    <source>
        <dbReference type="SAM" id="Phobius"/>
    </source>
</evidence>
<protein>
    <submittedName>
        <fullName evidence="2">Uncharacterized protein</fullName>
    </submittedName>
</protein>
<feature type="transmembrane region" description="Helical" evidence="1">
    <location>
        <begin position="21"/>
        <end position="50"/>
    </location>
</feature>
<comment type="caution">
    <text evidence="2">The sequence shown here is derived from an EMBL/GenBank/DDBJ whole genome shotgun (WGS) entry which is preliminary data.</text>
</comment>
<sequence>MSLRAIPCVLRGIRIWLKRALVLATFGPAMLWGGGCISVSAGVAAGGFALTASHLFQTPKR</sequence>
<evidence type="ECO:0000313" key="3">
    <source>
        <dbReference type="Proteomes" id="UP000310574"/>
    </source>
</evidence>
<organism evidence="2 3">
    <name type="scientific">Pseudomonas atacamensis</name>
    <dbReference type="NCBI Taxonomy" id="2565368"/>
    <lineage>
        <taxon>Bacteria</taxon>
        <taxon>Pseudomonadati</taxon>
        <taxon>Pseudomonadota</taxon>
        <taxon>Gammaproteobacteria</taxon>
        <taxon>Pseudomonadales</taxon>
        <taxon>Pseudomonadaceae</taxon>
        <taxon>Pseudomonas</taxon>
    </lineage>
</organism>
<dbReference type="EMBL" id="SSBS01000006">
    <property type="protein sequence ID" value="THF28189.1"/>
    <property type="molecule type" value="Genomic_DNA"/>
</dbReference>
<reference evidence="2 3" key="1">
    <citation type="submission" date="2019-04" db="EMBL/GenBank/DDBJ databases">
        <title>Draft genome sequence of Pseudomonas sp. M7D1 isolated from rhizosphere of plant the flowery desert.</title>
        <authorList>
            <person name="Poblete-Morales M."/>
            <person name="Plaza N."/>
            <person name="Corsini G."/>
            <person name="Silva E."/>
        </authorList>
    </citation>
    <scope>NUCLEOTIDE SEQUENCE [LARGE SCALE GENOMIC DNA]</scope>
    <source>
        <strain evidence="2 3">M7D1</strain>
    </source>
</reference>
<evidence type="ECO:0000313" key="2">
    <source>
        <dbReference type="EMBL" id="THF28189.1"/>
    </source>
</evidence>
<dbReference type="AlphaFoldDB" id="A0AAQ2HZ28"/>
<gene>
    <name evidence="2" type="ORF">E5170_21165</name>
</gene>
<dbReference type="Proteomes" id="UP000310574">
    <property type="component" value="Unassembled WGS sequence"/>
</dbReference>
<name>A0AAQ2HZ28_9PSED</name>
<accession>A0AAQ2HZ28</accession>
<keyword evidence="1" id="KW-0812">Transmembrane</keyword>
<keyword evidence="1" id="KW-1133">Transmembrane helix</keyword>
<proteinExistence type="predicted"/>